<reference evidence="2" key="1">
    <citation type="submission" date="2018-01" db="EMBL/GenBank/DDBJ databases">
        <title>An insight into the sialome of Amazonian anophelines.</title>
        <authorList>
            <person name="Ribeiro J.M."/>
            <person name="Scarpassa V."/>
            <person name="Calvo E."/>
        </authorList>
    </citation>
    <scope>NUCLEOTIDE SEQUENCE</scope>
    <source>
        <tissue evidence="2">Salivary glands</tissue>
    </source>
</reference>
<protein>
    <submittedName>
        <fullName evidence="2">Putative secreted protein</fullName>
    </submittedName>
</protein>
<feature type="signal peptide" evidence="1">
    <location>
        <begin position="1"/>
        <end position="33"/>
    </location>
</feature>
<evidence type="ECO:0000313" key="2">
    <source>
        <dbReference type="EMBL" id="MBW45263.1"/>
    </source>
</evidence>
<dbReference type="AlphaFoldDB" id="A0A2M4AWU3"/>
<dbReference type="EMBL" id="GGFK01011942">
    <property type="protein sequence ID" value="MBW45263.1"/>
    <property type="molecule type" value="Transcribed_RNA"/>
</dbReference>
<keyword evidence="1" id="KW-0732">Signal</keyword>
<evidence type="ECO:0000256" key="1">
    <source>
        <dbReference type="SAM" id="SignalP"/>
    </source>
</evidence>
<organism evidence="2">
    <name type="scientific">Anopheles triannulatus</name>
    <dbReference type="NCBI Taxonomy" id="58253"/>
    <lineage>
        <taxon>Eukaryota</taxon>
        <taxon>Metazoa</taxon>
        <taxon>Ecdysozoa</taxon>
        <taxon>Arthropoda</taxon>
        <taxon>Hexapoda</taxon>
        <taxon>Insecta</taxon>
        <taxon>Pterygota</taxon>
        <taxon>Neoptera</taxon>
        <taxon>Endopterygota</taxon>
        <taxon>Diptera</taxon>
        <taxon>Nematocera</taxon>
        <taxon>Culicoidea</taxon>
        <taxon>Culicidae</taxon>
        <taxon>Anophelinae</taxon>
        <taxon>Anopheles</taxon>
    </lineage>
</organism>
<proteinExistence type="predicted"/>
<accession>A0A2M4AWU3</accession>
<sequence length="149" mass="16191">MLAASVRCCCCCCWCWWTMFSMLFSSIIRSCGGCEVVAMCAGTITIVCCPTVAPPLCCSSCSSTGDRLIPDGDTSRGIQLKSPPPSLSMLSSDISTLDVLGRRRLMGLSKGTPCVAGCCCCCCWWCITCSWTCCCWCCDKWRVWCCRGK</sequence>
<name>A0A2M4AWU3_9DIPT</name>
<feature type="chain" id="PRO_5014597700" evidence="1">
    <location>
        <begin position="34"/>
        <end position="149"/>
    </location>
</feature>